<protein>
    <submittedName>
        <fullName evidence="3">Uncharacterized protein</fullName>
    </submittedName>
</protein>
<dbReference type="AlphaFoldDB" id="A0A0C2JAA0"/>
<gene>
    <name evidence="2" type="ORF">RF11_11592</name>
    <name evidence="3" type="ORF">RF11_14353</name>
</gene>
<sequence>MNSSKSNAGKLPNGVPQQKLEPLPMDEEPEMDNIDIFDSFMKETTNLMSMFSDLLRERIEYENDWSQKVTEHMNRSQDIEDRFVNEKKGIVKRVTEILEILQDQ</sequence>
<reference evidence="3 4" key="1">
    <citation type="journal article" date="2014" name="Genome Biol. Evol.">
        <title>The genome of the myxosporean Thelohanellus kitauei shows adaptations to nutrient acquisition within its fish host.</title>
        <authorList>
            <person name="Yang Y."/>
            <person name="Xiong J."/>
            <person name="Zhou Z."/>
            <person name="Huo F."/>
            <person name="Miao W."/>
            <person name="Ran C."/>
            <person name="Liu Y."/>
            <person name="Zhang J."/>
            <person name="Feng J."/>
            <person name="Wang M."/>
            <person name="Wang M."/>
            <person name="Wang L."/>
            <person name="Yao B."/>
        </authorList>
    </citation>
    <scope>NUCLEOTIDE SEQUENCE [LARGE SCALE GENOMIC DNA]</scope>
    <source>
        <strain evidence="3">Wuqing</strain>
    </source>
</reference>
<dbReference type="Proteomes" id="UP000031668">
    <property type="component" value="Unassembled WGS sequence"/>
</dbReference>
<comment type="caution">
    <text evidence="3">The sequence shown here is derived from an EMBL/GenBank/DDBJ whole genome shotgun (WGS) entry which is preliminary data.</text>
</comment>
<proteinExistence type="predicted"/>
<evidence type="ECO:0000313" key="3">
    <source>
        <dbReference type="EMBL" id="KII74724.1"/>
    </source>
</evidence>
<keyword evidence="4" id="KW-1185">Reference proteome</keyword>
<accession>A0A0C2JAA0</accession>
<evidence type="ECO:0000313" key="4">
    <source>
        <dbReference type="Proteomes" id="UP000031668"/>
    </source>
</evidence>
<evidence type="ECO:0000313" key="2">
    <source>
        <dbReference type="EMBL" id="KII67760.1"/>
    </source>
</evidence>
<feature type="region of interest" description="Disordered" evidence="1">
    <location>
        <begin position="1"/>
        <end position="30"/>
    </location>
</feature>
<name>A0A0C2JAA0_THEKT</name>
<dbReference type="EMBL" id="JWZT01003092">
    <property type="protein sequence ID" value="KII67760.1"/>
    <property type="molecule type" value="Genomic_DNA"/>
</dbReference>
<evidence type="ECO:0000256" key="1">
    <source>
        <dbReference type="SAM" id="MobiDB-lite"/>
    </source>
</evidence>
<dbReference type="EMBL" id="JWZT01000295">
    <property type="protein sequence ID" value="KII74724.1"/>
    <property type="molecule type" value="Genomic_DNA"/>
</dbReference>
<organism evidence="3 4">
    <name type="scientific">Thelohanellus kitauei</name>
    <name type="common">Myxosporean</name>
    <dbReference type="NCBI Taxonomy" id="669202"/>
    <lineage>
        <taxon>Eukaryota</taxon>
        <taxon>Metazoa</taxon>
        <taxon>Cnidaria</taxon>
        <taxon>Myxozoa</taxon>
        <taxon>Myxosporea</taxon>
        <taxon>Bivalvulida</taxon>
        <taxon>Platysporina</taxon>
        <taxon>Myxobolidae</taxon>
        <taxon>Thelohanellus</taxon>
    </lineage>
</organism>